<dbReference type="OrthoDB" id="10544676at2759"/>
<organism evidence="1 2">
    <name type="scientific">Gigaspora margarita</name>
    <dbReference type="NCBI Taxonomy" id="4874"/>
    <lineage>
        <taxon>Eukaryota</taxon>
        <taxon>Fungi</taxon>
        <taxon>Fungi incertae sedis</taxon>
        <taxon>Mucoromycota</taxon>
        <taxon>Glomeromycotina</taxon>
        <taxon>Glomeromycetes</taxon>
        <taxon>Diversisporales</taxon>
        <taxon>Gigasporaceae</taxon>
        <taxon>Gigaspora</taxon>
    </lineage>
</organism>
<accession>A0A8H4A9U4</accession>
<evidence type="ECO:0000313" key="1">
    <source>
        <dbReference type="EMBL" id="KAF0469843.1"/>
    </source>
</evidence>
<dbReference type="EMBL" id="WTPW01000912">
    <property type="protein sequence ID" value="KAF0469843.1"/>
    <property type="molecule type" value="Genomic_DNA"/>
</dbReference>
<protein>
    <submittedName>
        <fullName evidence="1">Uncharacterized protein</fullName>
    </submittedName>
</protein>
<evidence type="ECO:0000313" key="2">
    <source>
        <dbReference type="Proteomes" id="UP000439903"/>
    </source>
</evidence>
<comment type="caution">
    <text evidence="1">The sequence shown here is derived from an EMBL/GenBank/DDBJ whole genome shotgun (WGS) entry which is preliminary data.</text>
</comment>
<keyword evidence="2" id="KW-1185">Reference proteome</keyword>
<dbReference type="AlphaFoldDB" id="A0A8H4A9U4"/>
<dbReference type="Proteomes" id="UP000439903">
    <property type="component" value="Unassembled WGS sequence"/>
</dbReference>
<gene>
    <name evidence="1" type="ORF">F8M41_025477</name>
</gene>
<reference evidence="1 2" key="1">
    <citation type="journal article" date="2019" name="Environ. Microbiol.">
        <title>At the nexus of three kingdoms: the genome of the mycorrhizal fungus Gigaspora margarita provides insights into plant, endobacterial and fungal interactions.</title>
        <authorList>
            <person name="Venice F."/>
            <person name="Ghignone S."/>
            <person name="Salvioli di Fossalunga A."/>
            <person name="Amselem J."/>
            <person name="Novero M."/>
            <person name="Xianan X."/>
            <person name="Sedzielewska Toro K."/>
            <person name="Morin E."/>
            <person name="Lipzen A."/>
            <person name="Grigoriev I.V."/>
            <person name="Henrissat B."/>
            <person name="Martin F.M."/>
            <person name="Bonfante P."/>
        </authorList>
    </citation>
    <scope>NUCLEOTIDE SEQUENCE [LARGE SCALE GENOMIC DNA]</scope>
    <source>
        <strain evidence="1 2">BEG34</strain>
    </source>
</reference>
<name>A0A8H4A9U4_GIGMA</name>
<sequence length="66" mass="7706">MLTNEHDEVFGFLISNVDFSPSAVENQYNEIKRKKLKCSDYLVDFIESAEVKGVKRNRILEKQNNI</sequence>
<proteinExistence type="predicted"/>